<dbReference type="Proteomes" id="UP000231878">
    <property type="component" value="Unassembled WGS sequence"/>
</dbReference>
<evidence type="ECO:0000313" key="3">
    <source>
        <dbReference type="Proteomes" id="UP000231878"/>
    </source>
</evidence>
<sequence length="274" mass="31297">MNVAFPAVFLFLLLSPGILFHRHYQPREVRAADMSPFGTTVVTVAIASLIFNAATMAVAIHWFRYEFHLGQMVRLLVDGRLATNDPDLASLFGRLDRYPTEPLLFFLAANLLAGATAALWRVLVLWLRLDHPSFPYYTHLRPPAPWHYLFSGVDVVDFTPDAVVVAALVPLKESTYIFTGLLRDYELTDKGELERIVISQAARRRLEDDRKHDNSTSRLSPENFERFYWIEGDTLVLRASEFTTLNIKFLVLEPLNEASQEKNLHASRHRNQSA</sequence>
<name>A0AAX0UGV6_BURPE</name>
<keyword evidence="1" id="KW-0812">Transmembrane</keyword>
<reference evidence="2 3" key="1">
    <citation type="submission" date="2017-11" db="EMBL/GenBank/DDBJ databases">
        <title>Molecular characterization of Burkholderia pseudomallei and closely related isolates from Vietnam.</title>
        <authorList>
            <person name="Ustinov D.V."/>
            <person name="Antonov A.S."/>
            <person name="Avdusheva E.F."/>
            <person name="Shpak I.M."/>
            <person name="Zakharova I.B."/>
            <person name="Thi L.A."/>
            <person name="Teteryatnikova N."/>
            <person name="Lopasteyskaya Y.A."/>
            <person name="Kuzyutina J.A."/>
            <person name="Ngo T.N."/>
            <person name="Victorov D.V."/>
        </authorList>
    </citation>
    <scope>NUCLEOTIDE SEQUENCE [LARGE SCALE GENOMIC DNA]</scope>
    <source>
        <strain evidence="2 3">V1512</strain>
    </source>
</reference>
<proteinExistence type="predicted"/>
<evidence type="ECO:0000256" key="1">
    <source>
        <dbReference type="SAM" id="Phobius"/>
    </source>
</evidence>
<organism evidence="2 3">
    <name type="scientific">Burkholderia pseudomallei</name>
    <name type="common">Pseudomonas pseudomallei</name>
    <dbReference type="NCBI Taxonomy" id="28450"/>
    <lineage>
        <taxon>Bacteria</taxon>
        <taxon>Pseudomonadati</taxon>
        <taxon>Pseudomonadota</taxon>
        <taxon>Betaproteobacteria</taxon>
        <taxon>Burkholderiales</taxon>
        <taxon>Burkholderiaceae</taxon>
        <taxon>Burkholderia</taxon>
        <taxon>pseudomallei group</taxon>
    </lineage>
</organism>
<feature type="transmembrane region" description="Helical" evidence="1">
    <location>
        <begin position="41"/>
        <end position="63"/>
    </location>
</feature>
<gene>
    <name evidence="2" type="ORF">CWD88_03285</name>
</gene>
<feature type="transmembrane region" description="Helical" evidence="1">
    <location>
        <begin position="103"/>
        <end position="126"/>
    </location>
</feature>
<comment type="caution">
    <text evidence="2">The sequence shown here is derived from an EMBL/GenBank/DDBJ whole genome shotgun (WGS) entry which is preliminary data.</text>
</comment>
<evidence type="ECO:0000313" key="2">
    <source>
        <dbReference type="EMBL" id="PJO67474.1"/>
    </source>
</evidence>
<dbReference type="EMBL" id="PHRB01000002">
    <property type="protein sequence ID" value="PJO67474.1"/>
    <property type="molecule type" value="Genomic_DNA"/>
</dbReference>
<keyword evidence="1" id="KW-0472">Membrane</keyword>
<accession>A0AAX0UGV6</accession>
<dbReference type="AlphaFoldDB" id="A0AAX0UGV6"/>
<dbReference type="RefSeq" id="WP_004535781.1">
    <property type="nucleotide sequence ID" value="NZ_AP028079.1"/>
</dbReference>
<keyword evidence="1" id="KW-1133">Transmembrane helix</keyword>
<protein>
    <submittedName>
        <fullName evidence="2">Uncharacterized protein</fullName>
    </submittedName>
</protein>